<dbReference type="Proteomes" id="UP000767238">
    <property type="component" value="Unassembled WGS sequence"/>
</dbReference>
<name>A0A9P8GCS1_AURME</name>
<feature type="coiled-coil region" evidence="1">
    <location>
        <begin position="113"/>
        <end position="175"/>
    </location>
</feature>
<feature type="coiled-coil region" evidence="1">
    <location>
        <begin position="8"/>
        <end position="63"/>
    </location>
</feature>
<dbReference type="AlphaFoldDB" id="A0A9P8GCS1"/>
<keyword evidence="1" id="KW-0175">Coiled coil</keyword>
<protein>
    <submittedName>
        <fullName evidence="2">Uncharacterized protein</fullName>
    </submittedName>
</protein>
<evidence type="ECO:0000256" key="1">
    <source>
        <dbReference type="SAM" id="Coils"/>
    </source>
</evidence>
<dbReference type="EMBL" id="JAHFYH010000065">
    <property type="protein sequence ID" value="KAH0216239.1"/>
    <property type="molecule type" value="Genomic_DNA"/>
</dbReference>
<evidence type="ECO:0000313" key="3">
    <source>
        <dbReference type="Proteomes" id="UP000767238"/>
    </source>
</evidence>
<dbReference type="OrthoDB" id="3942439at2759"/>
<reference evidence="2" key="1">
    <citation type="journal article" date="2021" name="J Fungi (Basel)">
        <title>Virulence traits and population genomics of the black yeast Aureobasidium melanogenum.</title>
        <authorList>
            <person name="Cernosa A."/>
            <person name="Sun X."/>
            <person name="Gostincar C."/>
            <person name="Fang C."/>
            <person name="Gunde-Cimerman N."/>
            <person name="Song Z."/>
        </authorList>
    </citation>
    <scope>NUCLEOTIDE SEQUENCE</scope>
    <source>
        <strain evidence="2">EXF-8016</strain>
    </source>
</reference>
<evidence type="ECO:0000313" key="2">
    <source>
        <dbReference type="EMBL" id="KAH0216239.1"/>
    </source>
</evidence>
<comment type="caution">
    <text evidence="2">The sequence shown here is derived from an EMBL/GenBank/DDBJ whole genome shotgun (WGS) entry which is preliminary data.</text>
</comment>
<feature type="non-terminal residue" evidence="2">
    <location>
        <position position="217"/>
    </location>
</feature>
<proteinExistence type="predicted"/>
<gene>
    <name evidence="2" type="ORF">KCV03_g7661</name>
</gene>
<accession>A0A9P8GCS1</accession>
<reference evidence="2" key="2">
    <citation type="submission" date="2021-08" db="EMBL/GenBank/DDBJ databases">
        <authorList>
            <person name="Gostincar C."/>
            <person name="Sun X."/>
            <person name="Song Z."/>
            <person name="Gunde-Cimerman N."/>
        </authorList>
    </citation>
    <scope>NUCLEOTIDE SEQUENCE</scope>
    <source>
        <strain evidence="2">EXF-8016</strain>
    </source>
</reference>
<organism evidence="2 3">
    <name type="scientific">Aureobasidium melanogenum</name>
    <name type="common">Aureobasidium pullulans var. melanogenum</name>
    <dbReference type="NCBI Taxonomy" id="46634"/>
    <lineage>
        <taxon>Eukaryota</taxon>
        <taxon>Fungi</taxon>
        <taxon>Dikarya</taxon>
        <taxon>Ascomycota</taxon>
        <taxon>Pezizomycotina</taxon>
        <taxon>Dothideomycetes</taxon>
        <taxon>Dothideomycetidae</taxon>
        <taxon>Dothideales</taxon>
        <taxon>Saccotheciaceae</taxon>
        <taxon>Aureobasidium</taxon>
    </lineage>
</organism>
<sequence>MASEDKTKQQLEEETHALRNIVDALRSEKAGVEKKNEELRLTHFRQENLIRQLRREIDELEAGKETPHDKVGELETINSTLRSNLAAMNVNVEQWVKYASEGTDQLSRLNLYTDDIERQLKSKKAKVAELKARVKDLQGCNNDLAERNENLEERLVTKKIKAQAFKAEYDELERKHEALWRTVNYLDEIVEEDQSEVMRLRQGILYLKKVWESYEQQ</sequence>